<dbReference type="Proteomes" id="UP000480943">
    <property type="component" value="Unassembled WGS sequence"/>
</dbReference>
<dbReference type="SUPFAM" id="SSF64307">
    <property type="entry name" value="SirA-like"/>
    <property type="match status" value="1"/>
</dbReference>
<evidence type="ECO:0000259" key="1">
    <source>
        <dbReference type="Pfam" id="PF01206"/>
    </source>
</evidence>
<protein>
    <submittedName>
        <fullName evidence="2">Sulfurtransferase TusA family protein</fullName>
    </submittedName>
</protein>
<dbReference type="InterPro" id="IPR036868">
    <property type="entry name" value="TusA-like_sf"/>
</dbReference>
<dbReference type="AlphaFoldDB" id="A0A1C3DRG4"/>
<dbReference type="InterPro" id="IPR001455">
    <property type="entry name" value="TusA-like"/>
</dbReference>
<reference evidence="2 3" key="1">
    <citation type="submission" date="2019-09" db="EMBL/GenBank/DDBJ databases">
        <title>Photobacterium damselae subsp. damselae CDC-2227-81, a human clinical isolate.</title>
        <authorList>
            <person name="Osorio C.R."/>
        </authorList>
    </citation>
    <scope>NUCLEOTIDE SEQUENCE [LARGE SCALE GENOMIC DNA]</scope>
    <source>
        <strain evidence="2 3">CDC-2227-81</strain>
    </source>
</reference>
<dbReference type="CDD" id="cd00291">
    <property type="entry name" value="SirA_YedF_YeeD"/>
    <property type="match status" value="1"/>
</dbReference>
<proteinExistence type="predicted"/>
<gene>
    <name evidence="2" type="ORF">F6450_12555</name>
</gene>
<evidence type="ECO:0000313" key="3">
    <source>
        <dbReference type="Proteomes" id="UP000480943"/>
    </source>
</evidence>
<evidence type="ECO:0000313" key="2">
    <source>
        <dbReference type="EMBL" id="KAB1179767.1"/>
    </source>
</evidence>
<dbReference type="Pfam" id="PF01206">
    <property type="entry name" value="TusA"/>
    <property type="match status" value="1"/>
</dbReference>
<comment type="caution">
    <text evidence="2">The sequence shown here is derived from an EMBL/GenBank/DDBJ whole genome shotgun (WGS) entry which is preliminary data.</text>
</comment>
<feature type="domain" description="UPF0033" evidence="1">
    <location>
        <begin position="4"/>
        <end position="73"/>
    </location>
</feature>
<dbReference type="Gene3D" id="3.30.110.40">
    <property type="entry name" value="TusA-like domain"/>
    <property type="match status" value="1"/>
</dbReference>
<sequence length="76" mass="8495">MQMEELDLTTTSCPMALLLAKRALHTLGIHQSLQLSIADSGSRRDILRFLTEQQVVVTIITDTQDKLIIQVSKDNS</sequence>
<name>A0A1C3DRG4_PHODD</name>
<accession>A0A1C3DRG4</accession>
<dbReference type="EMBL" id="VZUQ01000069">
    <property type="protein sequence ID" value="KAB1179767.1"/>
    <property type="molecule type" value="Genomic_DNA"/>
</dbReference>
<organism evidence="2 3">
    <name type="scientific">Photobacterium damselae subsp. damselae</name>
    <name type="common">Listonella damsela</name>
    <dbReference type="NCBI Taxonomy" id="85581"/>
    <lineage>
        <taxon>Bacteria</taxon>
        <taxon>Pseudomonadati</taxon>
        <taxon>Pseudomonadota</taxon>
        <taxon>Gammaproteobacteria</taxon>
        <taxon>Vibrionales</taxon>
        <taxon>Vibrionaceae</taxon>
        <taxon>Photobacterium</taxon>
    </lineage>
</organism>
<dbReference type="KEGG" id="pds:CAY62_10755"/>